<evidence type="ECO:0000313" key="13">
    <source>
        <dbReference type="Ensembl" id="ENSMLUP00000006256.2"/>
    </source>
</evidence>
<dbReference type="OMA" id="IIIMASE"/>
<keyword evidence="11" id="KW-0472">Membrane</keyword>
<keyword evidence="3 10" id="KW-0964">Secreted</keyword>
<evidence type="ECO:0000313" key="14">
    <source>
        <dbReference type="Proteomes" id="UP000001074"/>
    </source>
</evidence>
<name>L7N1C6_MYOLU</name>
<keyword evidence="11" id="KW-0812">Transmembrane</keyword>
<feature type="transmembrane region" description="Helical" evidence="11">
    <location>
        <begin position="6"/>
        <end position="25"/>
    </location>
</feature>
<proteinExistence type="inferred from homology"/>
<keyword evidence="6 10" id="KW-1015">Disulfide bond</keyword>
<reference evidence="13" key="3">
    <citation type="submission" date="2025-09" db="UniProtKB">
        <authorList>
            <consortium name="Ensembl"/>
        </authorList>
    </citation>
    <scope>IDENTIFICATION</scope>
</reference>
<feature type="domain" description="TGF-beta propeptide" evidence="12">
    <location>
        <begin position="43"/>
        <end position="238"/>
    </location>
</feature>
<accession>L7N1C6</accession>
<dbReference type="InterPro" id="IPR015615">
    <property type="entry name" value="TGF-beta-rel"/>
</dbReference>
<keyword evidence="10" id="KW-0732">Signal</keyword>
<dbReference type="HOGENOM" id="CLU_097767_0_0_1"/>
<keyword evidence="10" id="KW-0202">Cytokine</keyword>
<evidence type="ECO:0000256" key="3">
    <source>
        <dbReference type="ARBA" id="ARBA00022525"/>
    </source>
</evidence>
<keyword evidence="7" id="KW-0325">Glycoprotein</keyword>
<dbReference type="Gene3D" id="2.60.120.970">
    <property type="match status" value="1"/>
</dbReference>
<evidence type="ECO:0000256" key="5">
    <source>
        <dbReference type="ARBA" id="ARBA00023030"/>
    </source>
</evidence>
<evidence type="ECO:0000256" key="2">
    <source>
        <dbReference type="ARBA" id="ARBA00006656"/>
    </source>
</evidence>
<organism evidence="13 14">
    <name type="scientific">Myotis lucifugus</name>
    <name type="common">Little brown bat</name>
    <dbReference type="NCBI Taxonomy" id="59463"/>
    <lineage>
        <taxon>Eukaryota</taxon>
        <taxon>Metazoa</taxon>
        <taxon>Chordata</taxon>
        <taxon>Craniata</taxon>
        <taxon>Vertebrata</taxon>
        <taxon>Euteleostomi</taxon>
        <taxon>Mammalia</taxon>
        <taxon>Eutheria</taxon>
        <taxon>Laurasiatheria</taxon>
        <taxon>Chiroptera</taxon>
        <taxon>Yangochiroptera</taxon>
        <taxon>Vespertilionidae</taxon>
        <taxon>Myotis</taxon>
    </lineage>
</organism>
<evidence type="ECO:0000256" key="4">
    <source>
        <dbReference type="ARBA" id="ARBA00022674"/>
    </source>
</evidence>
<keyword evidence="11" id="KW-1133">Transmembrane helix</keyword>
<evidence type="ECO:0000256" key="10">
    <source>
        <dbReference type="RuleBase" id="RU369049"/>
    </source>
</evidence>
<dbReference type="InParanoid" id="L7N1C6"/>
<evidence type="ECO:0000256" key="8">
    <source>
        <dbReference type="ARBA" id="ARBA00023756"/>
    </source>
</evidence>
<protein>
    <recommendedName>
        <fullName evidence="10">Growth/differentiation factor 8</fullName>
        <shortName evidence="10">GDF-8</shortName>
    </recommendedName>
    <alternativeName>
        <fullName evidence="10">Myostatin</fullName>
    </alternativeName>
</protein>
<reference evidence="13 14" key="1">
    <citation type="journal article" date="2011" name="Nature">
        <title>A high-resolution map of human evolutionary constraint using 29 mammals.</title>
        <authorList>
            <person name="Lindblad-Toh K."/>
            <person name="Garber M."/>
            <person name="Zuk O."/>
            <person name="Lin M.F."/>
            <person name="Parker B.J."/>
            <person name="Washietl S."/>
            <person name="Kheradpour P."/>
            <person name="Ernst J."/>
            <person name="Jordan G."/>
            <person name="Mauceli E."/>
            <person name="Ward L.D."/>
            <person name="Lowe C.B."/>
            <person name="Holloway A.K."/>
            <person name="Clamp M."/>
            <person name="Gnerre S."/>
            <person name="Alfoldi J."/>
            <person name="Beal K."/>
            <person name="Chang J."/>
            <person name="Clawson H."/>
            <person name="Cuff J."/>
            <person name="Di Palma F."/>
            <person name="Fitzgerald S."/>
            <person name="Flicek P."/>
            <person name="Guttman M."/>
            <person name="Hubisz M.J."/>
            <person name="Jaffe D.B."/>
            <person name="Jungreis I."/>
            <person name="Kent W.J."/>
            <person name="Kostka D."/>
            <person name="Lara M."/>
            <person name="Martins A.L."/>
            <person name="Massingham T."/>
            <person name="Moltke I."/>
            <person name="Raney B.J."/>
            <person name="Rasmussen M.D."/>
            <person name="Robinson J."/>
            <person name="Stark A."/>
            <person name="Vilella A.J."/>
            <person name="Wen J."/>
            <person name="Xie X."/>
            <person name="Zody M.C."/>
            <person name="Baldwin J."/>
            <person name="Bloom T."/>
            <person name="Chin C.W."/>
            <person name="Heiman D."/>
            <person name="Nicol R."/>
            <person name="Nusbaum C."/>
            <person name="Young S."/>
            <person name="Wilkinson J."/>
            <person name="Worley K.C."/>
            <person name="Kovar C.L."/>
            <person name="Muzny D.M."/>
            <person name="Gibbs R.A."/>
            <person name="Cree A."/>
            <person name="Dihn H.H."/>
            <person name="Fowler G."/>
            <person name="Jhangiani S."/>
            <person name="Joshi V."/>
            <person name="Lee S."/>
            <person name="Lewis L.R."/>
            <person name="Nazareth L.V."/>
            <person name="Okwuonu G."/>
            <person name="Santibanez J."/>
            <person name="Warren W.C."/>
            <person name="Mardis E.R."/>
            <person name="Weinstock G.M."/>
            <person name="Wilson R.K."/>
            <person name="Delehaunty K."/>
            <person name="Dooling D."/>
            <person name="Fronik C."/>
            <person name="Fulton L."/>
            <person name="Fulton B."/>
            <person name="Graves T."/>
            <person name="Minx P."/>
            <person name="Sodergren E."/>
            <person name="Birney E."/>
            <person name="Margulies E.H."/>
            <person name="Herrero J."/>
            <person name="Green E.D."/>
            <person name="Haussler D."/>
            <person name="Siepel A."/>
            <person name="Goldman N."/>
            <person name="Pollard K.S."/>
            <person name="Pedersen J.S."/>
            <person name="Lander E.S."/>
            <person name="Kellis M."/>
        </authorList>
    </citation>
    <scope>NUCLEOTIDE SEQUENCE [LARGE SCALE GENOMIC DNA]</scope>
</reference>
<sequence>MQKLQVYVSIYLFMLIITGPVGLSGNSEQKGDVEKEGPCHACTWRNTKSSRIEAIKIEILSKLRLETAPNISKEVIRQLLPRAPPLQELIDQDDVQLDGDSEGFLEEDDYHATTEKVITMPTAPDLLTQVEGKPKCCFFNFNSKIQFNEVVQAQLWIYLRPVMTPTTVFVQILRLVEPMEDGTRYTGIQSLKLDMSPGAGIWQSIDVKTVLQNWLKQSESNLGIEIKALDENGHDLAVTFPGPGEDGLDFFLKV</sequence>
<dbReference type="GeneTree" id="ENSGT00940000160657"/>
<evidence type="ECO:0000256" key="11">
    <source>
        <dbReference type="SAM" id="Phobius"/>
    </source>
</evidence>
<dbReference type="AlphaFoldDB" id="L7N1C6"/>
<comment type="subunit">
    <text evidence="9 10">Homodimer; disulfide-linked. Interacts with WFIKKN2, leading to inhibit its activity. Interacts with FSTL3.</text>
</comment>
<evidence type="ECO:0000256" key="9">
    <source>
        <dbReference type="ARBA" id="ARBA00023794"/>
    </source>
</evidence>
<dbReference type="GO" id="GO:0005125">
    <property type="term" value="F:cytokine activity"/>
    <property type="evidence" value="ECO:0007669"/>
    <property type="project" value="UniProtKB-UniRule"/>
</dbReference>
<dbReference type="PANTHER" id="PTHR11848:SF150">
    <property type="entry name" value="GROWTH_DIFFERENTIATION FACTOR 8"/>
    <property type="match status" value="1"/>
</dbReference>
<keyword evidence="4" id="KW-0358">Heparin-binding</keyword>
<dbReference type="STRING" id="59463.ENSMLUP00000006256"/>
<keyword evidence="10" id="KW-0165">Cleavage on pair of basic residues</keyword>
<dbReference type="EMBL" id="AAPE02065918">
    <property type="status" value="NOT_ANNOTATED_CDS"/>
    <property type="molecule type" value="Genomic_DNA"/>
</dbReference>
<comment type="function">
    <text evidence="8 10">Acts specifically as a negative regulator of skeletal muscle growth.</text>
</comment>
<dbReference type="PANTHER" id="PTHR11848">
    <property type="entry name" value="TGF-BETA FAMILY"/>
    <property type="match status" value="1"/>
</dbReference>
<evidence type="ECO:0000256" key="1">
    <source>
        <dbReference type="ARBA" id="ARBA00004613"/>
    </source>
</evidence>
<evidence type="ECO:0000256" key="6">
    <source>
        <dbReference type="ARBA" id="ARBA00023157"/>
    </source>
</evidence>
<dbReference type="GO" id="GO:0005615">
    <property type="term" value="C:extracellular space"/>
    <property type="evidence" value="ECO:0007669"/>
    <property type="project" value="UniProtKB-UniRule"/>
</dbReference>
<comment type="similarity">
    <text evidence="2 10">Belongs to the TGF-beta family.</text>
</comment>
<dbReference type="GO" id="GO:0008201">
    <property type="term" value="F:heparin binding"/>
    <property type="evidence" value="ECO:0007669"/>
    <property type="project" value="UniProtKB-KW"/>
</dbReference>
<dbReference type="FunFam" id="2.60.120.970:FF:000001">
    <property type="entry name" value="Growth/differentiation factor 8"/>
    <property type="match status" value="1"/>
</dbReference>
<comment type="subcellular location">
    <subcellularLocation>
        <location evidence="1 10">Secreted</location>
    </subcellularLocation>
</comment>
<evidence type="ECO:0000256" key="7">
    <source>
        <dbReference type="ARBA" id="ARBA00023180"/>
    </source>
</evidence>
<dbReference type="eggNOG" id="KOG3900">
    <property type="taxonomic scope" value="Eukaryota"/>
</dbReference>
<keyword evidence="5 10" id="KW-0339">Growth factor</keyword>
<dbReference type="InterPro" id="IPR001111">
    <property type="entry name" value="TGF-b_propeptide"/>
</dbReference>
<reference evidence="13" key="2">
    <citation type="submission" date="2025-08" db="UniProtKB">
        <authorList>
            <consortium name="Ensembl"/>
        </authorList>
    </citation>
    <scope>IDENTIFICATION</scope>
</reference>
<dbReference type="GO" id="GO:0008083">
    <property type="term" value="F:growth factor activity"/>
    <property type="evidence" value="ECO:0007669"/>
    <property type="project" value="UniProtKB-UniRule"/>
</dbReference>
<dbReference type="Ensembl" id="ENSMLUT00000006850.2">
    <property type="protein sequence ID" value="ENSMLUP00000006256.2"/>
    <property type="gene ID" value="ENSMLUG00000030578.1"/>
</dbReference>
<dbReference type="Pfam" id="PF00688">
    <property type="entry name" value="TGFb_propeptide"/>
    <property type="match status" value="1"/>
</dbReference>
<keyword evidence="14" id="KW-1185">Reference proteome</keyword>
<evidence type="ECO:0000259" key="12">
    <source>
        <dbReference type="Pfam" id="PF00688"/>
    </source>
</evidence>
<dbReference type="Proteomes" id="UP000001074">
    <property type="component" value="Unassembled WGS sequence"/>
</dbReference>